<dbReference type="InterPro" id="IPR016185">
    <property type="entry name" value="PreATP-grasp_dom_sf"/>
</dbReference>
<feature type="domain" description="ATP-grasp" evidence="14">
    <location>
        <begin position="107"/>
        <end position="309"/>
    </location>
</feature>
<dbReference type="Gene3D" id="3.90.600.10">
    <property type="entry name" value="Phosphoribosylglycinamide synthetase, C-terminal domain"/>
    <property type="match status" value="1"/>
</dbReference>
<proteinExistence type="inferred from homology"/>
<dbReference type="PANTHER" id="PTHR43472">
    <property type="entry name" value="PHOSPHORIBOSYLAMINE--GLYCINE LIGASE"/>
    <property type="match status" value="1"/>
</dbReference>
<evidence type="ECO:0000256" key="7">
    <source>
        <dbReference type="ARBA" id="ARBA00022755"/>
    </source>
</evidence>
<dbReference type="GO" id="GO:0005524">
    <property type="term" value="F:ATP binding"/>
    <property type="evidence" value="ECO:0007669"/>
    <property type="project" value="UniProtKB-UniRule"/>
</dbReference>
<name>A0A2A6RL41_9CHLR</name>
<evidence type="ECO:0000256" key="9">
    <source>
        <dbReference type="ARBA" id="ARBA00038345"/>
    </source>
</evidence>
<keyword evidence="5 12" id="KW-0436">Ligase</keyword>
<dbReference type="Pfam" id="PF01071">
    <property type="entry name" value="GARS_A"/>
    <property type="match status" value="1"/>
</dbReference>
<dbReference type="InterPro" id="IPR020559">
    <property type="entry name" value="PRibGlycinamide_synth_CS"/>
</dbReference>
<dbReference type="InterPro" id="IPR020561">
    <property type="entry name" value="PRibGlycinamid_synth_ATP-grasp"/>
</dbReference>
<dbReference type="NCBIfam" id="TIGR00877">
    <property type="entry name" value="purD"/>
    <property type="match status" value="1"/>
</dbReference>
<dbReference type="FunFam" id="3.90.600.10:FF:000001">
    <property type="entry name" value="Trifunctional purine biosynthetic protein adenosine-3"/>
    <property type="match status" value="1"/>
</dbReference>
<evidence type="ECO:0000313" key="16">
    <source>
        <dbReference type="Proteomes" id="UP000220527"/>
    </source>
</evidence>
<keyword evidence="8 13" id="KW-0067">ATP-binding</keyword>
<dbReference type="UniPathway" id="UPA00074">
    <property type="reaction ID" value="UER00125"/>
</dbReference>
<dbReference type="PROSITE" id="PS50975">
    <property type="entry name" value="ATP_GRASP"/>
    <property type="match status" value="1"/>
</dbReference>
<evidence type="ECO:0000256" key="2">
    <source>
        <dbReference type="ARBA" id="ARBA00001946"/>
    </source>
</evidence>
<evidence type="ECO:0000256" key="13">
    <source>
        <dbReference type="PROSITE-ProRule" id="PRU00409"/>
    </source>
</evidence>
<evidence type="ECO:0000256" key="1">
    <source>
        <dbReference type="ARBA" id="ARBA00001936"/>
    </source>
</evidence>
<protein>
    <recommendedName>
        <fullName evidence="4 12">Phosphoribosylamine--glycine ligase</fullName>
        <ecNumber evidence="4 12">6.3.4.13</ecNumber>
    </recommendedName>
    <alternativeName>
        <fullName evidence="12">GARS</fullName>
    </alternativeName>
    <alternativeName>
        <fullName evidence="10 12">Glycinamide ribonucleotide synthetase</fullName>
    </alternativeName>
    <alternativeName>
        <fullName evidence="11 12">Phosphoribosylglycinamide synthetase</fullName>
    </alternativeName>
</protein>
<dbReference type="RefSeq" id="WP_097643518.1">
    <property type="nucleotide sequence ID" value="NZ_NQWI01000025.1"/>
</dbReference>
<reference evidence="16" key="1">
    <citation type="submission" date="2017-08" db="EMBL/GenBank/DDBJ databases">
        <authorList>
            <person name="Grouzdev D.S."/>
            <person name="Gaisin V.A."/>
            <person name="Rysina M.S."/>
            <person name="Gorlenko V.M."/>
        </authorList>
    </citation>
    <scope>NUCLEOTIDE SEQUENCE [LARGE SCALE GENOMIC DNA]</scope>
    <source>
        <strain evidence="16">Kir15-3F</strain>
    </source>
</reference>
<comment type="cofactor">
    <cofactor evidence="1">
        <name>Mn(2+)</name>
        <dbReference type="ChEBI" id="CHEBI:29035"/>
    </cofactor>
</comment>
<evidence type="ECO:0000256" key="10">
    <source>
        <dbReference type="ARBA" id="ARBA00042242"/>
    </source>
</evidence>
<dbReference type="GO" id="GO:0046872">
    <property type="term" value="F:metal ion binding"/>
    <property type="evidence" value="ECO:0007669"/>
    <property type="project" value="InterPro"/>
</dbReference>
<dbReference type="SUPFAM" id="SSF56059">
    <property type="entry name" value="Glutathione synthetase ATP-binding domain-like"/>
    <property type="match status" value="1"/>
</dbReference>
<dbReference type="Gene3D" id="3.30.470.20">
    <property type="entry name" value="ATP-grasp fold, B domain"/>
    <property type="match status" value="1"/>
</dbReference>
<keyword evidence="16" id="KW-1185">Reference proteome</keyword>
<dbReference type="OrthoDB" id="9807240at2"/>
<dbReference type="GO" id="GO:0009113">
    <property type="term" value="P:purine nucleobase biosynthetic process"/>
    <property type="evidence" value="ECO:0007669"/>
    <property type="project" value="InterPro"/>
</dbReference>
<evidence type="ECO:0000256" key="5">
    <source>
        <dbReference type="ARBA" id="ARBA00022598"/>
    </source>
</evidence>
<dbReference type="SMART" id="SM01209">
    <property type="entry name" value="GARS_A"/>
    <property type="match status" value="1"/>
</dbReference>
<evidence type="ECO:0000256" key="8">
    <source>
        <dbReference type="ARBA" id="ARBA00022840"/>
    </source>
</evidence>
<keyword evidence="6 13" id="KW-0547">Nucleotide-binding</keyword>
<dbReference type="Pfam" id="PF02843">
    <property type="entry name" value="GARS_C"/>
    <property type="match status" value="1"/>
</dbReference>
<dbReference type="GO" id="GO:0006189">
    <property type="term" value="P:'de novo' IMP biosynthetic process"/>
    <property type="evidence" value="ECO:0007669"/>
    <property type="project" value="UniProtKB-UniRule"/>
</dbReference>
<dbReference type="PANTHER" id="PTHR43472:SF1">
    <property type="entry name" value="PHOSPHORIBOSYLAMINE--GLYCINE LIGASE, CHLOROPLASTIC"/>
    <property type="match status" value="1"/>
</dbReference>
<dbReference type="SUPFAM" id="SSF52440">
    <property type="entry name" value="PreATP-grasp domain"/>
    <property type="match status" value="1"/>
</dbReference>
<accession>A0A2A6RL41</accession>
<comment type="pathway">
    <text evidence="3 12">Purine metabolism; IMP biosynthesis via de novo pathway; N(1)-(5-phospho-D-ribosyl)glycinamide from 5-phospho-alpha-D-ribose 1-diphosphate: step 2/2.</text>
</comment>
<evidence type="ECO:0000256" key="6">
    <source>
        <dbReference type="ARBA" id="ARBA00022741"/>
    </source>
</evidence>
<dbReference type="InterPro" id="IPR020560">
    <property type="entry name" value="PRibGlycinamide_synth_C-dom"/>
</dbReference>
<evidence type="ECO:0000259" key="14">
    <source>
        <dbReference type="PROSITE" id="PS50975"/>
    </source>
</evidence>
<evidence type="ECO:0000256" key="4">
    <source>
        <dbReference type="ARBA" id="ARBA00013255"/>
    </source>
</evidence>
<dbReference type="InterPro" id="IPR011761">
    <property type="entry name" value="ATP-grasp"/>
</dbReference>
<organism evidence="15 16">
    <name type="scientific">Candidatus Viridilinea mediisalina</name>
    <dbReference type="NCBI Taxonomy" id="2024553"/>
    <lineage>
        <taxon>Bacteria</taxon>
        <taxon>Bacillati</taxon>
        <taxon>Chloroflexota</taxon>
        <taxon>Chloroflexia</taxon>
        <taxon>Chloroflexales</taxon>
        <taxon>Chloroflexineae</taxon>
        <taxon>Oscillochloridaceae</taxon>
        <taxon>Candidatus Viridilinea</taxon>
    </lineage>
</organism>
<dbReference type="InterPro" id="IPR000115">
    <property type="entry name" value="PRibGlycinamide_synth"/>
</dbReference>
<evidence type="ECO:0000256" key="3">
    <source>
        <dbReference type="ARBA" id="ARBA00005174"/>
    </source>
</evidence>
<evidence type="ECO:0000256" key="11">
    <source>
        <dbReference type="ARBA" id="ARBA00042864"/>
    </source>
</evidence>
<comment type="similarity">
    <text evidence="9 12">Belongs to the GARS family.</text>
</comment>
<dbReference type="HAMAP" id="MF_00138">
    <property type="entry name" value="GARS"/>
    <property type="match status" value="1"/>
</dbReference>
<gene>
    <name evidence="12" type="primary">purD</name>
    <name evidence="15" type="ORF">CJ255_07770</name>
</gene>
<dbReference type="EMBL" id="NQWI01000025">
    <property type="protein sequence ID" value="PDW03635.1"/>
    <property type="molecule type" value="Genomic_DNA"/>
</dbReference>
<comment type="catalytic activity">
    <reaction evidence="12">
        <text>5-phospho-beta-D-ribosylamine + glycine + ATP = N(1)-(5-phospho-beta-D-ribosyl)glycinamide + ADP + phosphate + H(+)</text>
        <dbReference type="Rhea" id="RHEA:17453"/>
        <dbReference type="ChEBI" id="CHEBI:15378"/>
        <dbReference type="ChEBI" id="CHEBI:30616"/>
        <dbReference type="ChEBI" id="CHEBI:43474"/>
        <dbReference type="ChEBI" id="CHEBI:57305"/>
        <dbReference type="ChEBI" id="CHEBI:58681"/>
        <dbReference type="ChEBI" id="CHEBI:143788"/>
        <dbReference type="ChEBI" id="CHEBI:456216"/>
        <dbReference type="EC" id="6.3.4.13"/>
    </reaction>
</comment>
<dbReference type="AlphaFoldDB" id="A0A2A6RL41"/>
<evidence type="ECO:0000313" key="15">
    <source>
        <dbReference type="EMBL" id="PDW03635.1"/>
    </source>
</evidence>
<keyword evidence="7 12" id="KW-0658">Purine biosynthesis</keyword>
<dbReference type="GO" id="GO:0004637">
    <property type="term" value="F:phosphoribosylamine-glycine ligase activity"/>
    <property type="evidence" value="ECO:0007669"/>
    <property type="project" value="UniProtKB-UniRule"/>
</dbReference>
<dbReference type="InterPro" id="IPR020562">
    <property type="entry name" value="PRibGlycinamide_synth_N"/>
</dbReference>
<evidence type="ECO:0000256" key="12">
    <source>
        <dbReference type="HAMAP-Rule" id="MF_00138"/>
    </source>
</evidence>
<dbReference type="Gene3D" id="3.30.1490.20">
    <property type="entry name" value="ATP-grasp fold, A domain"/>
    <property type="match status" value="1"/>
</dbReference>
<comment type="cofactor">
    <cofactor evidence="2">
        <name>Mg(2+)</name>
        <dbReference type="ChEBI" id="CHEBI:18420"/>
    </cofactor>
</comment>
<dbReference type="Pfam" id="PF02844">
    <property type="entry name" value="GARS_N"/>
    <property type="match status" value="1"/>
</dbReference>
<dbReference type="EC" id="6.3.4.13" evidence="4 12"/>
<dbReference type="InterPro" id="IPR013815">
    <property type="entry name" value="ATP_grasp_subdomain_1"/>
</dbReference>
<dbReference type="SMART" id="SM01210">
    <property type="entry name" value="GARS_C"/>
    <property type="match status" value="1"/>
</dbReference>
<comment type="caution">
    <text evidence="15">The sequence shown here is derived from an EMBL/GenBank/DDBJ whole genome shotgun (WGS) entry which is preliminary data.</text>
</comment>
<dbReference type="Proteomes" id="UP000220527">
    <property type="component" value="Unassembled WGS sequence"/>
</dbReference>
<dbReference type="InterPro" id="IPR011054">
    <property type="entry name" value="Rudment_hybrid_motif"/>
</dbReference>
<dbReference type="InterPro" id="IPR037123">
    <property type="entry name" value="PRibGlycinamide_synth_C_sf"/>
</dbReference>
<sequence>MNVLLIGSGGREHALAWKIAQSPRLRRLLCVPGNTGTGSYGQNVPFPLNDSDALVDLAQRENVDLLVVGPDNPLADGIVDHFLAAGIPAFGPTAAAARIESSKAFAKEVMAAAGVPTAQTHVFERAEDALAFARASGQAWVVKADGLALGKGVVVADDLPATLAAIERLAATPAGSRLLLEERLHGREVSIMALCDGQRLLVLPPARDHKRLGEGDTGPNTGGMGVFAPVDDVSPALLDQIVATCMQPVVDELAQRKVPFRGVLYGGFILTEKGPSVLEFNARFGDPEAQAVLPLLEGDLLEVLYECAIGGLHPEKLRRRRGYAVCVVLCAEGYPGKPRKGDPIQGVEALDEEELLVFHAGTQISARGLCTNGGRVLGVTGLGNTLARARANAYAAAERITFEGKHYREDIGQGKDTETRK</sequence>
<dbReference type="Gene3D" id="3.40.50.20">
    <property type="match status" value="1"/>
</dbReference>
<dbReference type="SUPFAM" id="SSF51246">
    <property type="entry name" value="Rudiment single hybrid motif"/>
    <property type="match status" value="1"/>
</dbReference>
<dbReference type="PROSITE" id="PS00184">
    <property type="entry name" value="GARS"/>
    <property type="match status" value="1"/>
</dbReference>